<feature type="transmembrane region" description="Helical" evidence="7">
    <location>
        <begin position="112"/>
        <end position="134"/>
    </location>
</feature>
<sequence length="615" mass="67338">MEPQPKRESVLLPIHLAQTDWHNAMSELDKDGSYTHDSGDTPSTPSRMTVLDDGFYDPSKESVWTRAGLTRESFKQAPGVTRGQVAHGDVPDYVPYDSPLLQQKMRPRHLQMIAVGGSIGTGLFIGSGAALRVGGPAGVLIAWIITGFMVLNVVQALGEMAIVFPVSGGFYTLSSRMLDPAFAFAVGTNYVLQWCLVLPLELTVASTTVQYWTKDVPLAVWITIFILVIIFMSILGTLGYAEEEFWSSSLKLLVAIIFILIGIVCICGGGPESGQYSTYIGGQYWHNPGSFANGFKGVCAVFVNAAFSYAGTEVVGLAATETPNPRKSMPTAVKQSFWRVIVLYVATLTVIGLAIPYDDPRLFGGSSDANLSPFVILMEKAHIGGMSHLINATICISVLSIGLTAVFAASRTLTALAENGYAPSIFKFVDKSGRPLWSVVFVLCFAPLAYINCADVGTQVFNWLMALTGLSVLLEWLSICITHVRFRRAWKVQGHSVEELPFRALGGMWGSVVSAVLIGLVIVAQFYIALWPVGGSESPGRAAEHFFLVFLCVPIVLGFWVFGYFWKRTVPTRANEIDLDTGRKSWLSVDEMRAYRRDRAAAPLYLRVWRFLFSN</sequence>
<dbReference type="PANTHER" id="PTHR43341:SF12">
    <property type="entry name" value="AMINO ACID TRANSPORTER (EUROFUNG)"/>
    <property type="match status" value="1"/>
</dbReference>
<keyword evidence="6 7" id="KW-0472">Membrane</keyword>
<dbReference type="STRING" id="105984.A0A427XE90"/>
<feature type="transmembrane region" description="Helical" evidence="7">
    <location>
        <begin position="434"/>
        <end position="451"/>
    </location>
</feature>
<feature type="transmembrane region" description="Helical" evidence="7">
    <location>
        <begin position="463"/>
        <end position="486"/>
    </location>
</feature>
<dbReference type="GeneID" id="39588078"/>
<keyword evidence="3 7" id="KW-0812">Transmembrane</keyword>
<evidence type="ECO:0000313" key="9">
    <source>
        <dbReference type="EMBL" id="RSH77231.1"/>
    </source>
</evidence>
<feature type="transmembrane region" description="Helical" evidence="7">
    <location>
        <begin position="220"/>
        <end position="240"/>
    </location>
</feature>
<dbReference type="Proteomes" id="UP000279236">
    <property type="component" value="Unassembled WGS sequence"/>
</dbReference>
<evidence type="ECO:0000256" key="6">
    <source>
        <dbReference type="ARBA" id="ARBA00023136"/>
    </source>
</evidence>
<feature type="transmembrane region" description="Helical" evidence="7">
    <location>
        <begin position="337"/>
        <end position="357"/>
    </location>
</feature>
<dbReference type="Pfam" id="PF00324">
    <property type="entry name" value="AA_permease"/>
    <property type="match status" value="1"/>
</dbReference>
<dbReference type="EMBL" id="RSCE01000017">
    <property type="protein sequence ID" value="RSH77231.1"/>
    <property type="molecule type" value="Genomic_DNA"/>
</dbReference>
<keyword evidence="10" id="KW-1185">Reference proteome</keyword>
<dbReference type="Gene3D" id="1.20.1740.10">
    <property type="entry name" value="Amino acid/polyamine transporter I"/>
    <property type="match status" value="1"/>
</dbReference>
<feature type="transmembrane region" description="Helical" evidence="7">
    <location>
        <begin position="291"/>
        <end position="316"/>
    </location>
</feature>
<accession>A0A427XE90</accession>
<dbReference type="PROSITE" id="PS00218">
    <property type="entry name" value="AMINO_ACID_PERMEASE_1"/>
    <property type="match status" value="1"/>
</dbReference>
<organism evidence="9 10">
    <name type="scientific">Apiotrichum porosum</name>
    <dbReference type="NCBI Taxonomy" id="105984"/>
    <lineage>
        <taxon>Eukaryota</taxon>
        <taxon>Fungi</taxon>
        <taxon>Dikarya</taxon>
        <taxon>Basidiomycota</taxon>
        <taxon>Agaricomycotina</taxon>
        <taxon>Tremellomycetes</taxon>
        <taxon>Trichosporonales</taxon>
        <taxon>Trichosporonaceae</taxon>
        <taxon>Apiotrichum</taxon>
    </lineage>
</organism>
<evidence type="ECO:0000256" key="2">
    <source>
        <dbReference type="ARBA" id="ARBA00022448"/>
    </source>
</evidence>
<dbReference type="GO" id="GO:0015171">
    <property type="term" value="F:amino acid transmembrane transporter activity"/>
    <property type="evidence" value="ECO:0007669"/>
    <property type="project" value="TreeGrafter"/>
</dbReference>
<dbReference type="PANTHER" id="PTHR43341">
    <property type="entry name" value="AMINO ACID PERMEASE"/>
    <property type="match status" value="1"/>
</dbReference>
<feature type="transmembrane region" description="Helical" evidence="7">
    <location>
        <begin position="252"/>
        <end position="271"/>
    </location>
</feature>
<feature type="transmembrane region" description="Helical" evidence="7">
    <location>
        <begin position="545"/>
        <end position="566"/>
    </location>
</feature>
<dbReference type="InterPro" id="IPR004840">
    <property type="entry name" value="Amino_acid_permease_CS"/>
</dbReference>
<name>A0A427XE90_9TREE</name>
<evidence type="ECO:0000256" key="5">
    <source>
        <dbReference type="ARBA" id="ARBA00022989"/>
    </source>
</evidence>
<evidence type="ECO:0000256" key="4">
    <source>
        <dbReference type="ARBA" id="ARBA00022970"/>
    </source>
</evidence>
<keyword evidence="2" id="KW-0813">Transport</keyword>
<evidence type="ECO:0000259" key="8">
    <source>
        <dbReference type="Pfam" id="PF00324"/>
    </source>
</evidence>
<protein>
    <recommendedName>
        <fullName evidence="8">Amino acid permease/ SLC12A domain-containing protein</fullName>
    </recommendedName>
</protein>
<feature type="transmembrane region" description="Helical" evidence="7">
    <location>
        <begin position="507"/>
        <end position="533"/>
    </location>
</feature>
<dbReference type="GO" id="GO:0016020">
    <property type="term" value="C:membrane"/>
    <property type="evidence" value="ECO:0007669"/>
    <property type="project" value="UniProtKB-SubCell"/>
</dbReference>
<feature type="domain" description="Amino acid permease/ SLC12A" evidence="8">
    <location>
        <begin position="109"/>
        <end position="569"/>
    </location>
</feature>
<feature type="transmembrane region" description="Helical" evidence="7">
    <location>
        <begin position="178"/>
        <end position="200"/>
    </location>
</feature>
<keyword evidence="4" id="KW-0029">Amino-acid transport</keyword>
<evidence type="ECO:0000256" key="7">
    <source>
        <dbReference type="SAM" id="Phobius"/>
    </source>
</evidence>
<dbReference type="OrthoDB" id="3900342at2759"/>
<proteinExistence type="predicted"/>
<dbReference type="InterPro" id="IPR004841">
    <property type="entry name" value="AA-permease/SLC12A_dom"/>
</dbReference>
<reference evidence="9 10" key="1">
    <citation type="submission" date="2018-11" db="EMBL/GenBank/DDBJ databases">
        <title>Genome sequence of Apiotrichum porosum DSM 27194.</title>
        <authorList>
            <person name="Aliyu H."/>
            <person name="Gorte O."/>
            <person name="Ochsenreither K."/>
        </authorList>
    </citation>
    <scope>NUCLEOTIDE SEQUENCE [LARGE SCALE GENOMIC DNA]</scope>
    <source>
        <strain evidence="9 10">DSM 27194</strain>
    </source>
</reference>
<feature type="transmembrane region" description="Helical" evidence="7">
    <location>
        <begin position="389"/>
        <end position="413"/>
    </location>
</feature>
<gene>
    <name evidence="9" type="ORF">EHS24_003535</name>
</gene>
<dbReference type="InterPro" id="IPR050524">
    <property type="entry name" value="APC_YAT"/>
</dbReference>
<comment type="subcellular location">
    <subcellularLocation>
        <location evidence="1">Membrane</location>
        <topology evidence="1">Multi-pass membrane protein</topology>
    </subcellularLocation>
</comment>
<comment type="caution">
    <text evidence="9">The sequence shown here is derived from an EMBL/GenBank/DDBJ whole genome shotgun (WGS) entry which is preliminary data.</text>
</comment>
<dbReference type="FunFam" id="1.20.1740.10:FF:000017">
    <property type="entry name" value="Amino acid permease"/>
    <property type="match status" value="1"/>
</dbReference>
<feature type="transmembrane region" description="Helical" evidence="7">
    <location>
        <begin position="140"/>
        <end position="166"/>
    </location>
</feature>
<keyword evidence="5 7" id="KW-1133">Transmembrane helix</keyword>
<dbReference type="AlphaFoldDB" id="A0A427XE90"/>
<evidence type="ECO:0000256" key="3">
    <source>
        <dbReference type="ARBA" id="ARBA00022692"/>
    </source>
</evidence>
<dbReference type="RefSeq" id="XP_028472378.1">
    <property type="nucleotide sequence ID" value="XM_028619204.1"/>
</dbReference>
<evidence type="ECO:0000256" key="1">
    <source>
        <dbReference type="ARBA" id="ARBA00004141"/>
    </source>
</evidence>
<evidence type="ECO:0000313" key="10">
    <source>
        <dbReference type="Proteomes" id="UP000279236"/>
    </source>
</evidence>